<dbReference type="PROSITE" id="PS50082">
    <property type="entry name" value="WD_REPEATS_2"/>
    <property type="match status" value="1"/>
</dbReference>
<organism evidence="5 6">
    <name type="scientific">Rhizoctonia solani</name>
    <dbReference type="NCBI Taxonomy" id="456999"/>
    <lineage>
        <taxon>Eukaryota</taxon>
        <taxon>Fungi</taxon>
        <taxon>Dikarya</taxon>
        <taxon>Basidiomycota</taxon>
        <taxon>Agaricomycotina</taxon>
        <taxon>Agaricomycetes</taxon>
        <taxon>Cantharellales</taxon>
        <taxon>Ceratobasidiaceae</taxon>
        <taxon>Rhizoctonia</taxon>
    </lineage>
</organism>
<feature type="repeat" description="WD" evidence="3">
    <location>
        <begin position="16"/>
        <end position="48"/>
    </location>
</feature>
<evidence type="ECO:0000256" key="4">
    <source>
        <dbReference type="SAM" id="MobiDB-lite"/>
    </source>
</evidence>
<accession>A0A8H3AXJ8</accession>
<dbReference type="PROSITE" id="PS50294">
    <property type="entry name" value="WD_REPEATS_REGION"/>
    <property type="match status" value="1"/>
</dbReference>
<dbReference type="PANTHER" id="PTHR19848">
    <property type="entry name" value="WD40 REPEAT PROTEIN"/>
    <property type="match status" value="1"/>
</dbReference>
<dbReference type="Proteomes" id="UP000663846">
    <property type="component" value="Unassembled WGS sequence"/>
</dbReference>
<dbReference type="Gene3D" id="2.130.10.10">
    <property type="entry name" value="YVTN repeat-like/Quinoprotein amine dehydrogenase"/>
    <property type="match status" value="1"/>
</dbReference>
<dbReference type="InterPro" id="IPR015943">
    <property type="entry name" value="WD40/YVTN_repeat-like_dom_sf"/>
</dbReference>
<dbReference type="Pfam" id="PF00400">
    <property type="entry name" value="WD40"/>
    <property type="match status" value="1"/>
</dbReference>
<proteinExistence type="predicted"/>
<dbReference type="SMART" id="SM00320">
    <property type="entry name" value="WD40"/>
    <property type="match status" value="1"/>
</dbReference>
<dbReference type="SUPFAM" id="SSF50978">
    <property type="entry name" value="WD40 repeat-like"/>
    <property type="match status" value="1"/>
</dbReference>
<dbReference type="AlphaFoldDB" id="A0A8H3AXJ8"/>
<dbReference type="InterPro" id="IPR036322">
    <property type="entry name" value="WD40_repeat_dom_sf"/>
</dbReference>
<evidence type="ECO:0000313" key="5">
    <source>
        <dbReference type="EMBL" id="CAE6442927.1"/>
    </source>
</evidence>
<feature type="non-terminal residue" evidence="5">
    <location>
        <position position="1"/>
    </location>
</feature>
<gene>
    <name evidence="5" type="ORF">RDB_LOCUS133186</name>
</gene>
<evidence type="ECO:0000313" key="6">
    <source>
        <dbReference type="Proteomes" id="UP000663846"/>
    </source>
</evidence>
<name>A0A8H3AXJ8_9AGAM</name>
<evidence type="ECO:0000256" key="1">
    <source>
        <dbReference type="ARBA" id="ARBA00022574"/>
    </source>
</evidence>
<protein>
    <submittedName>
        <fullName evidence="5">Uncharacterized protein</fullName>
    </submittedName>
</protein>
<comment type="caution">
    <text evidence="5">The sequence shown here is derived from an EMBL/GenBank/DDBJ whole genome shotgun (WGS) entry which is preliminary data.</text>
</comment>
<dbReference type="PANTHER" id="PTHR19848:SF8">
    <property type="entry name" value="F-BOX AND WD REPEAT DOMAIN CONTAINING 7"/>
    <property type="match status" value="1"/>
</dbReference>
<keyword evidence="1 3" id="KW-0853">WD repeat</keyword>
<evidence type="ECO:0000256" key="2">
    <source>
        <dbReference type="ARBA" id="ARBA00022737"/>
    </source>
</evidence>
<evidence type="ECO:0000256" key="3">
    <source>
        <dbReference type="PROSITE-ProRule" id="PRU00221"/>
    </source>
</evidence>
<dbReference type="EMBL" id="CAJMWS010000418">
    <property type="protein sequence ID" value="CAE6442927.1"/>
    <property type="molecule type" value="Genomic_DNA"/>
</dbReference>
<sequence length="150" mass="15746">VQVWGVKDGSPICAPLEGHQDGVRSVAFSPDGASIVSGSGDSTVRVWKAPRHAVESRPSEANSLSSGDRGPHSAIAGGLTISSDGWARNGDSQLLFWVPPNMSTSISRRGVASVLLGLGLKLKVVNVIASWTYVYTSIWIDLKVNTSGCN</sequence>
<feature type="region of interest" description="Disordered" evidence="4">
    <location>
        <begin position="50"/>
        <end position="70"/>
    </location>
</feature>
<reference evidence="5" key="1">
    <citation type="submission" date="2021-01" db="EMBL/GenBank/DDBJ databases">
        <authorList>
            <person name="Kaushik A."/>
        </authorList>
    </citation>
    <scope>NUCLEOTIDE SEQUENCE</scope>
    <source>
        <strain evidence="5">AG1-1C</strain>
    </source>
</reference>
<keyword evidence="2" id="KW-0677">Repeat</keyword>
<dbReference type="InterPro" id="IPR001680">
    <property type="entry name" value="WD40_rpt"/>
</dbReference>